<accession>A0A316G161</accession>
<sequence length="924" mass="98148">MEGSGARNIGRMLRFEVLGPVRVLTDTGEPALPPKPRALLAVLLAARGRPVTVERLLGELWPDGAPSTAGATLQMHVSALRKVVGDRIRTAPGGYRLDLDGAGFDAAEFEDDGDLGLWRGDAYAAVAAGPSVAADAARLNERRLTARLRWARQALDQGRHVEAATELAGWAAAQPTDESLARLLMLALYRSGRAGEALGAFGRTVQALDDLGARPGGELEALAAAVRRQDPTLDRPAPGLPAQRNRFIGRRAEIDRLLGLLGEARLLTVVGPGGAGKTRISLEVAREVAVEYDAVHVVELAEHRDGPLAVRVAAAAGIREEPGISILDTVIAQISGRMLGPVTATVTTGTAAAETRPAGGRVLMILDNCEHLRVEAAELAHILLAACPGLRMVATSREQLGLPGEVVFPLGGLTTPSPGVTDPQADAVRLLADRVAAARGGAGLTPAEQAVAAELVRRLDGLPLAIELAAARLRALPLAEIMSRLDRRLDLLTGRSPVARHQTMRAAIDWGYDLLDPTQQDLLRLLGVFAGGFDPAAAEAVYGEDPLDPLTQLVDRSMVEWRDGRYRLIETIRAYARERLTGDERVHAYQRLVDLWESRLAVPPPSDGPRHTAWLSGIAADHDTIVAVIDWSLRDGDPERGLTVASGMWWYWWIAGRMIEGREWLGRALDAAPSAAPSLRGRALRAAAALARNSGDLAQARTLGEQCLATFRAADDRVGVLAALNNLLITAQAQAHYPASLEFGQAAIRAAEETGDQRMIAAASNNTGGTLRCMGRLDEAEPLFTRALGGFRALGDRRGEAAALSNLSTTDRRRGRHATAREAMLAALTIYTDLGITEGQLDAVEGLAQLDIIAGDAAGGLRLLALAERERAALGAPGFTPDEVADKESAEAAARSELGTAERAAIYREADALTLSEVVNALLE</sequence>
<comment type="similarity">
    <text evidence="1">Belongs to the AfsR/DnrI/RedD regulatory family.</text>
</comment>
<organism evidence="5 6">
    <name type="scientific">Actinoplanes xinjiangensis</name>
    <dbReference type="NCBI Taxonomy" id="512350"/>
    <lineage>
        <taxon>Bacteria</taxon>
        <taxon>Bacillati</taxon>
        <taxon>Actinomycetota</taxon>
        <taxon>Actinomycetes</taxon>
        <taxon>Micromonosporales</taxon>
        <taxon>Micromonosporaceae</taxon>
        <taxon>Actinoplanes</taxon>
    </lineage>
</organism>
<evidence type="ECO:0000313" key="6">
    <source>
        <dbReference type="Proteomes" id="UP000245697"/>
    </source>
</evidence>
<dbReference type="SUPFAM" id="SSF48452">
    <property type="entry name" value="TPR-like"/>
    <property type="match status" value="2"/>
</dbReference>
<evidence type="ECO:0000259" key="4">
    <source>
        <dbReference type="PROSITE" id="PS51755"/>
    </source>
</evidence>
<proteinExistence type="inferred from homology"/>
<dbReference type="EMBL" id="QGGR01000006">
    <property type="protein sequence ID" value="PWK48097.1"/>
    <property type="molecule type" value="Genomic_DNA"/>
</dbReference>
<comment type="caution">
    <text evidence="5">The sequence shown here is derived from an EMBL/GenBank/DDBJ whole genome shotgun (WGS) entry which is preliminary data.</text>
</comment>
<dbReference type="PANTHER" id="PTHR47691:SF3">
    <property type="entry name" value="HTH-TYPE TRANSCRIPTIONAL REGULATOR RV0890C-RELATED"/>
    <property type="match status" value="1"/>
</dbReference>
<dbReference type="PANTHER" id="PTHR47691">
    <property type="entry name" value="REGULATOR-RELATED"/>
    <property type="match status" value="1"/>
</dbReference>
<dbReference type="Pfam" id="PF00486">
    <property type="entry name" value="Trans_reg_C"/>
    <property type="match status" value="1"/>
</dbReference>
<keyword evidence="2 3" id="KW-0238">DNA-binding</keyword>
<name>A0A316G161_9ACTN</name>
<dbReference type="Gene3D" id="1.10.10.10">
    <property type="entry name" value="Winged helix-like DNA-binding domain superfamily/Winged helix DNA-binding domain"/>
    <property type="match status" value="1"/>
</dbReference>
<dbReference type="GO" id="GO:0006355">
    <property type="term" value="P:regulation of DNA-templated transcription"/>
    <property type="evidence" value="ECO:0007669"/>
    <property type="project" value="InterPro"/>
</dbReference>
<dbReference type="GO" id="GO:0003677">
    <property type="term" value="F:DNA binding"/>
    <property type="evidence" value="ECO:0007669"/>
    <property type="project" value="UniProtKB-UniRule"/>
</dbReference>
<dbReference type="CDD" id="cd15831">
    <property type="entry name" value="BTAD"/>
    <property type="match status" value="1"/>
</dbReference>
<feature type="domain" description="OmpR/PhoB-type" evidence="4">
    <location>
        <begin position="4"/>
        <end position="99"/>
    </location>
</feature>
<reference evidence="5 6" key="1">
    <citation type="submission" date="2018-05" db="EMBL/GenBank/DDBJ databases">
        <title>Genomic Encyclopedia of Archaeal and Bacterial Type Strains, Phase II (KMG-II): from individual species to whole genera.</title>
        <authorList>
            <person name="Goeker M."/>
        </authorList>
    </citation>
    <scope>NUCLEOTIDE SEQUENCE [LARGE SCALE GENOMIC DNA]</scope>
    <source>
        <strain evidence="5 6">DSM 45184</strain>
    </source>
</reference>
<dbReference type="SUPFAM" id="SSF46894">
    <property type="entry name" value="C-terminal effector domain of the bipartite response regulators"/>
    <property type="match status" value="1"/>
</dbReference>
<dbReference type="Pfam" id="PF13424">
    <property type="entry name" value="TPR_12"/>
    <property type="match status" value="1"/>
</dbReference>
<dbReference type="SUPFAM" id="SSF52540">
    <property type="entry name" value="P-loop containing nucleoside triphosphate hydrolases"/>
    <property type="match status" value="1"/>
</dbReference>
<keyword evidence="6" id="KW-1185">Reference proteome</keyword>
<dbReference type="InterPro" id="IPR058852">
    <property type="entry name" value="HTH_77"/>
</dbReference>
<dbReference type="InterPro" id="IPR016032">
    <property type="entry name" value="Sig_transdc_resp-reg_C-effctor"/>
</dbReference>
<dbReference type="InterPro" id="IPR001867">
    <property type="entry name" value="OmpR/PhoB-type_DNA-bd"/>
</dbReference>
<feature type="DNA-binding region" description="OmpR/PhoB-type" evidence="3">
    <location>
        <begin position="4"/>
        <end position="99"/>
    </location>
</feature>
<evidence type="ECO:0000256" key="1">
    <source>
        <dbReference type="ARBA" id="ARBA00005820"/>
    </source>
</evidence>
<evidence type="ECO:0000256" key="2">
    <source>
        <dbReference type="ARBA" id="ARBA00023125"/>
    </source>
</evidence>
<dbReference type="AlphaFoldDB" id="A0A316G161"/>
<dbReference type="Pfam" id="PF03704">
    <property type="entry name" value="BTAD"/>
    <property type="match status" value="1"/>
</dbReference>
<evidence type="ECO:0000313" key="5">
    <source>
        <dbReference type="EMBL" id="PWK48097.1"/>
    </source>
</evidence>
<dbReference type="Pfam" id="PF25872">
    <property type="entry name" value="HTH_77"/>
    <property type="match status" value="1"/>
</dbReference>
<dbReference type="PROSITE" id="PS51755">
    <property type="entry name" value="OMPR_PHOB"/>
    <property type="match status" value="1"/>
</dbReference>
<dbReference type="Proteomes" id="UP000245697">
    <property type="component" value="Unassembled WGS sequence"/>
</dbReference>
<dbReference type="SMART" id="SM01043">
    <property type="entry name" value="BTAD"/>
    <property type="match status" value="1"/>
</dbReference>
<dbReference type="Gene3D" id="1.25.40.10">
    <property type="entry name" value="Tetratricopeptide repeat domain"/>
    <property type="match status" value="2"/>
</dbReference>
<evidence type="ECO:0000256" key="3">
    <source>
        <dbReference type="PROSITE-ProRule" id="PRU01091"/>
    </source>
</evidence>
<dbReference type="GO" id="GO:0000160">
    <property type="term" value="P:phosphorelay signal transduction system"/>
    <property type="evidence" value="ECO:0007669"/>
    <property type="project" value="InterPro"/>
</dbReference>
<protein>
    <submittedName>
        <fullName evidence="5">Putative ATPase</fullName>
    </submittedName>
</protein>
<dbReference type="InterPro" id="IPR011990">
    <property type="entry name" value="TPR-like_helical_dom_sf"/>
</dbReference>
<dbReference type="InterPro" id="IPR036388">
    <property type="entry name" value="WH-like_DNA-bd_sf"/>
</dbReference>
<gene>
    <name evidence="5" type="ORF">BC793_106124</name>
</gene>
<dbReference type="InterPro" id="IPR027417">
    <property type="entry name" value="P-loop_NTPase"/>
</dbReference>
<dbReference type="SMART" id="SM00862">
    <property type="entry name" value="Trans_reg_C"/>
    <property type="match status" value="1"/>
</dbReference>
<dbReference type="InterPro" id="IPR005158">
    <property type="entry name" value="BTAD"/>
</dbReference>